<evidence type="ECO:0000313" key="3">
    <source>
        <dbReference type="Proteomes" id="UP000887222"/>
    </source>
</evidence>
<gene>
    <name evidence="2" type="ORF">NCCP691_05010</name>
</gene>
<organism evidence="2 3">
    <name type="scientific">Noviherbaspirillum aridicola</name>
    <dbReference type="NCBI Taxonomy" id="2849687"/>
    <lineage>
        <taxon>Bacteria</taxon>
        <taxon>Pseudomonadati</taxon>
        <taxon>Pseudomonadota</taxon>
        <taxon>Betaproteobacteria</taxon>
        <taxon>Burkholderiales</taxon>
        <taxon>Oxalobacteraceae</taxon>
        <taxon>Noviherbaspirillum</taxon>
    </lineage>
</organism>
<keyword evidence="3" id="KW-1185">Reference proteome</keyword>
<dbReference type="Proteomes" id="UP000887222">
    <property type="component" value="Unassembled WGS sequence"/>
</dbReference>
<accession>A0ABQ4Q014</accession>
<evidence type="ECO:0000256" key="1">
    <source>
        <dbReference type="SAM" id="MobiDB-lite"/>
    </source>
</evidence>
<dbReference type="EMBL" id="BPMK01000002">
    <property type="protein sequence ID" value="GIZ50487.1"/>
    <property type="molecule type" value="Genomic_DNA"/>
</dbReference>
<name>A0ABQ4Q014_9BURK</name>
<feature type="region of interest" description="Disordered" evidence="1">
    <location>
        <begin position="28"/>
        <end position="59"/>
    </location>
</feature>
<proteinExistence type="predicted"/>
<sequence>MGVIVRMVVRMTGMVGMAMPGRGYIGITHEETPEKPGPDRRRALSKWSAAKPKALRARA</sequence>
<evidence type="ECO:0000313" key="2">
    <source>
        <dbReference type="EMBL" id="GIZ50487.1"/>
    </source>
</evidence>
<feature type="compositionally biased region" description="Basic and acidic residues" evidence="1">
    <location>
        <begin position="28"/>
        <end position="42"/>
    </location>
</feature>
<reference evidence="2 3" key="1">
    <citation type="journal article" date="2022" name="Int. J. Syst. Evol. Microbiol.">
        <title>Noviherbaspirillum aridicola sp. nov., isolated from an arid soil in Pakistan.</title>
        <authorList>
            <person name="Khan I.U."/>
            <person name="Saqib M."/>
            <person name="Amin A."/>
            <person name="Hussain F."/>
            <person name="Li L."/>
            <person name="Liu Y.H."/>
            <person name="Fang B.Z."/>
            <person name="Ahmed I."/>
            <person name="Li W.J."/>
        </authorList>
    </citation>
    <scope>NUCLEOTIDE SEQUENCE [LARGE SCALE GENOMIC DNA]</scope>
    <source>
        <strain evidence="2 3">NCCP-691</strain>
    </source>
</reference>
<comment type="caution">
    <text evidence="2">The sequence shown here is derived from an EMBL/GenBank/DDBJ whole genome shotgun (WGS) entry which is preliminary data.</text>
</comment>
<protein>
    <submittedName>
        <fullName evidence="2">Uncharacterized protein</fullName>
    </submittedName>
</protein>